<dbReference type="InterPro" id="IPR003593">
    <property type="entry name" value="AAA+_ATPase"/>
</dbReference>
<evidence type="ECO:0000313" key="11">
    <source>
        <dbReference type="Proteomes" id="UP000243706"/>
    </source>
</evidence>
<dbReference type="GO" id="GO:0098796">
    <property type="term" value="C:membrane protein complex"/>
    <property type="evidence" value="ECO:0007669"/>
    <property type="project" value="UniProtKB-ARBA"/>
</dbReference>
<evidence type="ECO:0000256" key="1">
    <source>
        <dbReference type="ARBA" id="ARBA00004202"/>
    </source>
</evidence>
<dbReference type="Pfam" id="PF00005">
    <property type="entry name" value="ABC_tran"/>
    <property type="match status" value="1"/>
</dbReference>
<keyword evidence="5 10" id="KW-0067">ATP-binding</keyword>
<dbReference type="InterPro" id="IPR017871">
    <property type="entry name" value="ABC_transporter-like_CS"/>
</dbReference>
<keyword evidence="10" id="KW-0378">Hydrolase</keyword>
<dbReference type="PANTHER" id="PTHR42798">
    <property type="entry name" value="LIPOPROTEIN-RELEASING SYSTEM ATP-BINDING PROTEIN LOLD"/>
    <property type="match status" value="1"/>
</dbReference>
<evidence type="ECO:0000256" key="2">
    <source>
        <dbReference type="ARBA" id="ARBA00011131"/>
    </source>
</evidence>
<comment type="subcellular location">
    <subcellularLocation>
        <location evidence="1">Cell membrane</location>
        <topology evidence="1">Peripheral membrane protein</topology>
    </subcellularLocation>
</comment>
<feature type="domain" description="ABC transporter" evidence="9">
    <location>
        <begin position="3"/>
        <end position="227"/>
    </location>
</feature>
<comment type="subunit">
    <text evidence="2">The complex is composed of two ATP-binding proteins (HrtA), two transmembrane proteins (HrtB) and a solute-binding protein.</text>
</comment>
<protein>
    <recommendedName>
        <fullName evidence="7">Putative hemin import ATP-binding protein HrtA</fullName>
    </recommendedName>
</protein>
<dbReference type="GO" id="GO:0005524">
    <property type="term" value="F:ATP binding"/>
    <property type="evidence" value="ECO:0007669"/>
    <property type="project" value="UniProtKB-KW"/>
</dbReference>
<dbReference type="GO" id="GO:0005886">
    <property type="term" value="C:plasma membrane"/>
    <property type="evidence" value="ECO:0007669"/>
    <property type="project" value="UniProtKB-SubCell"/>
</dbReference>
<accession>A0A240C2L0</accession>
<evidence type="ECO:0000256" key="7">
    <source>
        <dbReference type="ARBA" id="ARBA00024432"/>
    </source>
</evidence>
<organism evidence="10 11">
    <name type="scientific">Staphylococcus muscae</name>
    <dbReference type="NCBI Taxonomy" id="1294"/>
    <lineage>
        <taxon>Bacteria</taxon>
        <taxon>Bacillati</taxon>
        <taxon>Bacillota</taxon>
        <taxon>Bacilli</taxon>
        <taxon>Bacillales</taxon>
        <taxon>Staphylococcaceae</taxon>
        <taxon>Staphylococcus</taxon>
    </lineage>
</organism>
<dbReference type="AlphaFoldDB" id="A0A240C2L0"/>
<evidence type="ECO:0000256" key="8">
    <source>
        <dbReference type="ARBA" id="ARBA00024721"/>
    </source>
</evidence>
<dbReference type="Proteomes" id="UP000243706">
    <property type="component" value="Chromosome 1"/>
</dbReference>
<dbReference type="PANTHER" id="PTHR42798:SF2">
    <property type="entry name" value="ABC TRANSPORTER ATP-BINDING PROTEIN MG467-RELATED"/>
    <property type="match status" value="1"/>
</dbReference>
<evidence type="ECO:0000256" key="5">
    <source>
        <dbReference type="ARBA" id="ARBA00022840"/>
    </source>
</evidence>
<dbReference type="FunFam" id="3.40.50.300:FF:000032">
    <property type="entry name" value="Export ABC transporter ATP-binding protein"/>
    <property type="match status" value="1"/>
</dbReference>
<proteinExistence type="inferred from homology"/>
<dbReference type="InterPro" id="IPR003439">
    <property type="entry name" value="ABC_transporter-like_ATP-bd"/>
</dbReference>
<dbReference type="InterPro" id="IPR027417">
    <property type="entry name" value="P-loop_NTPase"/>
</dbReference>
<evidence type="ECO:0000256" key="4">
    <source>
        <dbReference type="ARBA" id="ARBA00022741"/>
    </source>
</evidence>
<dbReference type="GO" id="GO:0016887">
    <property type="term" value="F:ATP hydrolysis activity"/>
    <property type="evidence" value="ECO:0007669"/>
    <property type="project" value="InterPro"/>
</dbReference>
<dbReference type="InterPro" id="IPR017911">
    <property type="entry name" value="MacB-like_ATP-bd"/>
</dbReference>
<comment type="function">
    <text evidence="8">Part of the ABC transporter complex hrt involved in hemin import. Responsible for energy coupling to the transport system.</text>
</comment>
<dbReference type="SMART" id="SM00382">
    <property type="entry name" value="AAA"/>
    <property type="match status" value="1"/>
</dbReference>
<dbReference type="CDD" id="cd03255">
    <property type="entry name" value="ABC_MJ0796_LolCDE_FtsE"/>
    <property type="match status" value="1"/>
</dbReference>
<dbReference type="Gene3D" id="3.40.50.300">
    <property type="entry name" value="P-loop containing nucleotide triphosphate hydrolases"/>
    <property type="match status" value="1"/>
</dbReference>
<dbReference type="SUPFAM" id="SSF52540">
    <property type="entry name" value="P-loop containing nucleoside triphosphate hydrolases"/>
    <property type="match status" value="1"/>
</dbReference>
<dbReference type="PROSITE" id="PS00211">
    <property type="entry name" value="ABC_TRANSPORTER_1"/>
    <property type="match status" value="1"/>
</dbReference>
<keyword evidence="4" id="KW-0547">Nucleotide-binding</keyword>
<dbReference type="EMBL" id="LT906464">
    <property type="protein sequence ID" value="SNW01852.1"/>
    <property type="molecule type" value="Genomic_DNA"/>
</dbReference>
<evidence type="ECO:0000259" key="9">
    <source>
        <dbReference type="PROSITE" id="PS50893"/>
    </source>
</evidence>
<evidence type="ECO:0000256" key="6">
    <source>
        <dbReference type="ARBA" id="ARBA00024359"/>
    </source>
</evidence>
<sequence>MMIKLSNVIKTYTQGQVQTEVLKGIQLEIAKGDFVAIVGTSGCGKSTLINIIGLLDSEFEGEHILKGEDVTSMSEQQRAMYPNEYIGFIFQNFNLIDEYTVKENILVPFLYSTHTYDMQYIQELIKNLGLEDKLNDYPNQLSGGQKQRVAMIRAMAHKPLFLIADEPTGALDEANRDEILRIFKRINDQGTTVIVVTHDDVVASYCDRIYVTRNGKVTLKEVTTDEN</sequence>
<reference evidence="10 11" key="1">
    <citation type="submission" date="2017-06" db="EMBL/GenBank/DDBJ databases">
        <authorList>
            <consortium name="Pathogen Informatics"/>
        </authorList>
    </citation>
    <scope>NUCLEOTIDE SEQUENCE [LARGE SCALE GENOMIC DNA]</scope>
    <source>
        <strain evidence="10 11">NCTC13833</strain>
    </source>
</reference>
<name>A0A240C2L0_9STAP</name>
<evidence type="ECO:0000313" key="10">
    <source>
        <dbReference type="EMBL" id="SNW01852.1"/>
    </source>
</evidence>
<dbReference type="GO" id="GO:0022857">
    <property type="term" value="F:transmembrane transporter activity"/>
    <property type="evidence" value="ECO:0007669"/>
    <property type="project" value="UniProtKB-ARBA"/>
</dbReference>
<comment type="similarity">
    <text evidence="6">Belongs to the ABC transporter superfamily. HrtA family.</text>
</comment>
<evidence type="ECO:0000256" key="3">
    <source>
        <dbReference type="ARBA" id="ARBA00022448"/>
    </source>
</evidence>
<dbReference type="PROSITE" id="PS50893">
    <property type="entry name" value="ABC_TRANSPORTER_2"/>
    <property type="match status" value="1"/>
</dbReference>
<gene>
    <name evidence="10" type="primary">macB_1</name>
    <name evidence="10" type="ORF">SAMEA4412661_00855</name>
</gene>
<keyword evidence="3" id="KW-0813">Transport</keyword>